<dbReference type="Proteomes" id="UP000011865">
    <property type="component" value="Segment"/>
</dbReference>
<keyword evidence="2" id="KW-1185">Reference proteome</keyword>
<dbReference type="EMBL" id="JX094431">
    <property type="protein sequence ID" value="AFQ96336.1"/>
    <property type="molecule type" value="Genomic_DNA"/>
</dbReference>
<evidence type="ECO:0000313" key="1">
    <source>
        <dbReference type="EMBL" id="AFQ96336.1"/>
    </source>
</evidence>
<evidence type="ECO:0000313" key="2">
    <source>
        <dbReference type="Proteomes" id="UP000011865"/>
    </source>
</evidence>
<organism evidence="1 2">
    <name type="scientific">Bacillus phage vB_BceM_Bc431v3</name>
    <dbReference type="NCBI Taxonomy" id="1195072"/>
    <lineage>
        <taxon>Viruses</taxon>
        <taxon>Duplodnaviria</taxon>
        <taxon>Heunggongvirae</taxon>
        <taxon>Uroviricota</taxon>
        <taxon>Caudoviricetes</taxon>
        <taxon>Herelleviridae</taxon>
        <taxon>Bastillevirinae</taxon>
        <taxon>Caeruleovirus</taxon>
        <taxon>Caeruleovirus Bc431</taxon>
    </lineage>
</organism>
<accession>M4HNI7</accession>
<dbReference type="KEGG" id="vg:15041785"/>
<name>M4HNI7_9CAUD</name>
<sequence length="82" mass="9607">MNEKDVYAKLEEMMDNQEQAALKLWKEKVKLDEAPLPRDIKNLLEGAFLTGFNMGGIIEDQNTKTMYRTNPEECIKWLKDDK</sequence>
<dbReference type="RefSeq" id="YP_007676926.1">
    <property type="nucleotide sequence ID" value="NC_020873.1"/>
</dbReference>
<protein>
    <submittedName>
        <fullName evidence="1">Uncharacterized protein</fullName>
    </submittedName>
</protein>
<proteinExistence type="predicted"/>
<dbReference type="OrthoDB" id="36523at10239"/>
<dbReference type="GeneID" id="15041785"/>
<reference evidence="1 2" key="1">
    <citation type="journal article" date="2013" name="Virol. J.">
        <title>Genome sequence and analysis of a broad-host range lytic bacteriophage that infects the Bacillus cereus group.</title>
        <authorList>
            <person name="El-Arabi T.F."/>
            <person name="Griffiths M.W."/>
            <person name="She Y.M."/>
            <person name="Villegas A."/>
            <person name="Lingohr E.J."/>
            <person name="Kropinski A.M."/>
        </authorList>
    </citation>
    <scope>NUCLEOTIDE SEQUENCE [LARGE SCALE GENOMIC DNA]</scope>
</reference>
<gene>
    <name evidence="1" type="primary">orf028</name>
</gene>